<sequence length="321" mass="33646">MTEQLQTKYDAIVIGGGSAGLSGAVMLGRSRRSVLVIDGGQPRNAPAEGVHGFLTRDGLPPAELVAIGRDEATRYGARILDDEVITVDGDVDTGFVVHTAGGARVEARRLLVTTGLVDELPDIPGLAERWGKDLLHCPYCHGWEVRDQAIGVVGVGAMSVHQAMMFRQLSDDIVLFLNDALTPTDDERAQLLARGVRIVEGVIAQVQSTDDVLTGVRLADGTVVERAALTVMPRFVARAGFLEGLGLVADQHPMGVGEYFPADENGKTSIPGVWVAGNVTNLMAQVVAAAAAGGMAGAQINADLIGEEARTAVAEVAPSRP</sequence>
<evidence type="ECO:0000256" key="1">
    <source>
        <dbReference type="ARBA" id="ARBA00022630"/>
    </source>
</evidence>
<dbReference type="RefSeq" id="WP_110471658.1">
    <property type="nucleotide sequence ID" value="NZ_QJSP01000014.1"/>
</dbReference>
<dbReference type="InterPro" id="IPR050097">
    <property type="entry name" value="Ferredoxin-NADP_redctase_2"/>
</dbReference>
<protein>
    <submittedName>
        <fullName evidence="5">Thioredoxin reductase</fullName>
    </submittedName>
</protein>
<dbReference type="Pfam" id="PF07992">
    <property type="entry name" value="Pyr_redox_2"/>
    <property type="match status" value="1"/>
</dbReference>
<dbReference type="EMBL" id="QJSP01000014">
    <property type="protein sequence ID" value="PYE14028.1"/>
    <property type="molecule type" value="Genomic_DNA"/>
</dbReference>
<name>A0A318RHG5_WILLI</name>
<dbReference type="InterPro" id="IPR036188">
    <property type="entry name" value="FAD/NAD-bd_sf"/>
</dbReference>
<evidence type="ECO:0000256" key="3">
    <source>
        <dbReference type="ARBA" id="ARBA00048132"/>
    </source>
</evidence>
<feature type="domain" description="FAD/NAD(P)-binding" evidence="4">
    <location>
        <begin position="9"/>
        <end position="293"/>
    </location>
</feature>
<comment type="catalytic activity">
    <reaction evidence="3">
        <text>[thioredoxin]-dithiol + NADP(+) = [thioredoxin]-disulfide + NADPH + H(+)</text>
        <dbReference type="Rhea" id="RHEA:20345"/>
        <dbReference type="Rhea" id="RHEA-COMP:10698"/>
        <dbReference type="Rhea" id="RHEA-COMP:10700"/>
        <dbReference type="ChEBI" id="CHEBI:15378"/>
        <dbReference type="ChEBI" id="CHEBI:29950"/>
        <dbReference type="ChEBI" id="CHEBI:50058"/>
        <dbReference type="ChEBI" id="CHEBI:57783"/>
        <dbReference type="ChEBI" id="CHEBI:58349"/>
        <dbReference type="EC" id="1.8.1.9"/>
    </reaction>
</comment>
<accession>A0A318RHG5</accession>
<dbReference type="Gene3D" id="3.50.50.60">
    <property type="entry name" value="FAD/NAD(P)-binding domain"/>
    <property type="match status" value="2"/>
</dbReference>
<dbReference type="Proteomes" id="UP000247591">
    <property type="component" value="Unassembled WGS sequence"/>
</dbReference>
<dbReference type="PANTHER" id="PTHR48105">
    <property type="entry name" value="THIOREDOXIN REDUCTASE 1-RELATED-RELATED"/>
    <property type="match status" value="1"/>
</dbReference>
<keyword evidence="1" id="KW-0285">Flavoprotein</keyword>
<evidence type="ECO:0000259" key="4">
    <source>
        <dbReference type="Pfam" id="PF07992"/>
    </source>
</evidence>
<dbReference type="AlphaFoldDB" id="A0A318RHG5"/>
<keyword evidence="6" id="KW-1185">Reference proteome</keyword>
<evidence type="ECO:0000256" key="2">
    <source>
        <dbReference type="ARBA" id="ARBA00023002"/>
    </source>
</evidence>
<dbReference type="GO" id="GO:0004791">
    <property type="term" value="F:thioredoxin-disulfide reductase (NADPH) activity"/>
    <property type="evidence" value="ECO:0007669"/>
    <property type="project" value="UniProtKB-EC"/>
</dbReference>
<keyword evidence="2" id="KW-0560">Oxidoreductase</keyword>
<proteinExistence type="predicted"/>
<dbReference type="PRINTS" id="PR00469">
    <property type="entry name" value="PNDRDTASEII"/>
</dbReference>
<dbReference type="InterPro" id="IPR023753">
    <property type="entry name" value="FAD/NAD-binding_dom"/>
</dbReference>
<reference evidence="5 6" key="1">
    <citation type="submission" date="2018-06" db="EMBL/GenBank/DDBJ databases">
        <title>Genomic Encyclopedia of Type Strains, Phase IV (KMG-IV): sequencing the most valuable type-strain genomes for metagenomic binning, comparative biology and taxonomic classification.</title>
        <authorList>
            <person name="Goeker M."/>
        </authorList>
    </citation>
    <scope>NUCLEOTIDE SEQUENCE [LARGE SCALE GENOMIC DNA]</scope>
    <source>
        <strain evidence="5 6">DSM 45521</strain>
    </source>
</reference>
<evidence type="ECO:0000313" key="6">
    <source>
        <dbReference type="Proteomes" id="UP000247591"/>
    </source>
</evidence>
<comment type="caution">
    <text evidence="5">The sequence shown here is derived from an EMBL/GenBank/DDBJ whole genome shotgun (WGS) entry which is preliminary data.</text>
</comment>
<dbReference type="SUPFAM" id="SSF51905">
    <property type="entry name" value="FAD/NAD(P)-binding domain"/>
    <property type="match status" value="1"/>
</dbReference>
<dbReference type="OrthoDB" id="9786503at2"/>
<gene>
    <name evidence="5" type="ORF">DFR67_114127</name>
</gene>
<dbReference type="PRINTS" id="PR00368">
    <property type="entry name" value="FADPNR"/>
</dbReference>
<organism evidence="5 6">
    <name type="scientific">Williamsia limnetica</name>
    <dbReference type="NCBI Taxonomy" id="882452"/>
    <lineage>
        <taxon>Bacteria</taxon>
        <taxon>Bacillati</taxon>
        <taxon>Actinomycetota</taxon>
        <taxon>Actinomycetes</taxon>
        <taxon>Mycobacteriales</taxon>
        <taxon>Nocardiaceae</taxon>
        <taxon>Williamsia</taxon>
    </lineage>
</organism>
<evidence type="ECO:0000313" key="5">
    <source>
        <dbReference type="EMBL" id="PYE14028.1"/>
    </source>
</evidence>